<feature type="transmembrane region" description="Helical" evidence="1">
    <location>
        <begin position="39"/>
        <end position="56"/>
    </location>
</feature>
<feature type="transmembrane region" description="Helical" evidence="1">
    <location>
        <begin position="181"/>
        <end position="199"/>
    </location>
</feature>
<reference evidence="3 4" key="1">
    <citation type="submission" date="2024-02" db="EMBL/GenBank/DDBJ databases">
        <title>Haloferula sargassicola NBRC 104335.</title>
        <authorList>
            <person name="Ichikawa N."/>
            <person name="Katano-Makiyama Y."/>
            <person name="Hidaka K."/>
        </authorList>
    </citation>
    <scope>NUCLEOTIDE SEQUENCE [LARGE SCALE GENOMIC DNA]</scope>
    <source>
        <strain evidence="3 4">NBRC 104335</strain>
    </source>
</reference>
<feature type="transmembrane region" description="Helical" evidence="1">
    <location>
        <begin position="211"/>
        <end position="228"/>
    </location>
</feature>
<evidence type="ECO:0000313" key="3">
    <source>
        <dbReference type="EMBL" id="GAA5484217.1"/>
    </source>
</evidence>
<feature type="transmembrane region" description="Helical" evidence="1">
    <location>
        <begin position="309"/>
        <end position="334"/>
    </location>
</feature>
<dbReference type="PANTHER" id="PTHR23028">
    <property type="entry name" value="ACETYLTRANSFERASE"/>
    <property type="match status" value="1"/>
</dbReference>
<dbReference type="RefSeq" id="WP_353568315.1">
    <property type="nucleotide sequence ID" value="NZ_BAABRI010000022.1"/>
</dbReference>
<evidence type="ECO:0000313" key="4">
    <source>
        <dbReference type="Proteomes" id="UP001476282"/>
    </source>
</evidence>
<feature type="transmembrane region" description="Helical" evidence="1">
    <location>
        <begin position="126"/>
        <end position="144"/>
    </location>
</feature>
<feature type="transmembrane region" description="Helical" evidence="1">
    <location>
        <begin position="12"/>
        <end position="27"/>
    </location>
</feature>
<keyword evidence="4" id="KW-1185">Reference proteome</keyword>
<feature type="transmembrane region" description="Helical" evidence="1">
    <location>
        <begin position="151"/>
        <end position="169"/>
    </location>
</feature>
<dbReference type="PANTHER" id="PTHR23028:SF53">
    <property type="entry name" value="ACYL_TRANSF_3 DOMAIN-CONTAINING PROTEIN"/>
    <property type="match status" value="1"/>
</dbReference>
<feature type="transmembrane region" description="Helical" evidence="1">
    <location>
        <begin position="240"/>
        <end position="261"/>
    </location>
</feature>
<keyword evidence="1" id="KW-0812">Transmembrane</keyword>
<proteinExistence type="predicted"/>
<evidence type="ECO:0000256" key="1">
    <source>
        <dbReference type="SAM" id="Phobius"/>
    </source>
</evidence>
<organism evidence="3 4">
    <name type="scientific">Haloferula sargassicola</name>
    <dbReference type="NCBI Taxonomy" id="490096"/>
    <lineage>
        <taxon>Bacteria</taxon>
        <taxon>Pseudomonadati</taxon>
        <taxon>Verrucomicrobiota</taxon>
        <taxon>Verrucomicrobiia</taxon>
        <taxon>Verrucomicrobiales</taxon>
        <taxon>Verrucomicrobiaceae</taxon>
        <taxon>Haloferula</taxon>
    </lineage>
</organism>
<sequence length="362" mass="40770">MATKRNTQLDGWRAFGVLGVMWLHWIPDAWETPLPFETGLYFFLTLTGFFVTRVVLRDKAAGKPKLYQTMVRRRAMRIMIPCFAAFAFAWIVRAPDFVENPGWYLAQLANFHIASLPAWPSGTSHYWTLAIQSQFYLLWPLVILMLPRRALIPACLVTALLAPLSRYILQTEFSHLPQAGAITSCCLDYLGLGALLAVLLQRGMAADDKRLKAVAWVAATIYAVLYSLEEAGHTIEGIRYFKQTFLTIALCGLIAASLSGLPRWLAWLLEHPVTRHIAKISYSLYLFHTLVPLALGWVVPFLWKLPEGHATSALMMGVFGLASWGVCWLSWRYIEVPVERWRNRATATVSRIDEPAAASDTA</sequence>
<feature type="transmembrane region" description="Helical" evidence="1">
    <location>
        <begin position="76"/>
        <end position="93"/>
    </location>
</feature>
<feature type="domain" description="Acyltransferase 3" evidence="2">
    <location>
        <begin position="7"/>
        <end position="330"/>
    </location>
</feature>
<dbReference type="Proteomes" id="UP001476282">
    <property type="component" value="Unassembled WGS sequence"/>
</dbReference>
<accession>A0ABP9UU26</accession>
<dbReference type="EMBL" id="BAABRI010000022">
    <property type="protein sequence ID" value="GAA5484217.1"/>
    <property type="molecule type" value="Genomic_DNA"/>
</dbReference>
<dbReference type="InterPro" id="IPR050879">
    <property type="entry name" value="Acyltransferase_3"/>
</dbReference>
<comment type="caution">
    <text evidence="3">The sequence shown here is derived from an EMBL/GenBank/DDBJ whole genome shotgun (WGS) entry which is preliminary data.</text>
</comment>
<gene>
    <name evidence="3" type="ORF">Hsar01_03458</name>
</gene>
<protein>
    <recommendedName>
        <fullName evidence="2">Acyltransferase 3 domain-containing protein</fullName>
    </recommendedName>
</protein>
<dbReference type="InterPro" id="IPR002656">
    <property type="entry name" value="Acyl_transf_3_dom"/>
</dbReference>
<feature type="transmembrane region" description="Helical" evidence="1">
    <location>
        <begin position="282"/>
        <end position="303"/>
    </location>
</feature>
<dbReference type="Pfam" id="PF01757">
    <property type="entry name" value="Acyl_transf_3"/>
    <property type="match status" value="1"/>
</dbReference>
<name>A0ABP9UU26_9BACT</name>
<keyword evidence="1" id="KW-0472">Membrane</keyword>
<evidence type="ECO:0000259" key="2">
    <source>
        <dbReference type="Pfam" id="PF01757"/>
    </source>
</evidence>
<keyword evidence="1" id="KW-1133">Transmembrane helix</keyword>